<dbReference type="EnsemblPlants" id="Pp3c17_22570V3.1">
    <property type="protein sequence ID" value="Pp3c17_22570V3.1"/>
    <property type="gene ID" value="Pp3c17_22570"/>
</dbReference>
<dbReference type="RefSeq" id="XP_024400993.1">
    <property type="nucleotide sequence ID" value="XM_024545225.2"/>
</dbReference>
<feature type="domain" description="Trafficking protein particle complex subunit 11" evidence="1">
    <location>
        <begin position="256"/>
        <end position="531"/>
    </location>
</feature>
<evidence type="ECO:0000259" key="1">
    <source>
        <dbReference type="Pfam" id="PF11817"/>
    </source>
</evidence>
<dbReference type="PANTHER" id="PTHR14374">
    <property type="entry name" value="FOIE GRAS"/>
    <property type="match status" value="1"/>
</dbReference>
<dbReference type="InterPro" id="IPR021773">
    <property type="entry name" value="TPC11"/>
</dbReference>
<dbReference type="PANTHER" id="PTHR14374:SF0">
    <property type="entry name" value="TRAFFICKING PROTEIN PARTICLE COMPLEX SUBUNIT 11"/>
    <property type="match status" value="1"/>
</dbReference>
<evidence type="ECO:0000313" key="4">
    <source>
        <dbReference type="Proteomes" id="UP000006727"/>
    </source>
</evidence>
<dbReference type="Gramene" id="Pp3c17_22570V3.2">
    <property type="protein sequence ID" value="Pp3c17_22570V3.2"/>
    <property type="gene ID" value="Pp3c17_22570"/>
</dbReference>
<reference evidence="2 4" key="2">
    <citation type="journal article" date="2018" name="Plant J.">
        <title>The Physcomitrella patens chromosome-scale assembly reveals moss genome structure and evolution.</title>
        <authorList>
            <person name="Lang D."/>
            <person name="Ullrich K.K."/>
            <person name="Murat F."/>
            <person name="Fuchs J."/>
            <person name="Jenkins J."/>
            <person name="Haas F.B."/>
            <person name="Piednoel M."/>
            <person name="Gundlach H."/>
            <person name="Van Bel M."/>
            <person name="Meyberg R."/>
            <person name="Vives C."/>
            <person name="Morata J."/>
            <person name="Symeonidi A."/>
            <person name="Hiss M."/>
            <person name="Muchero W."/>
            <person name="Kamisugi Y."/>
            <person name="Saleh O."/>
            <person name="Blanc G."/>
            <person name="Decker E.L."/>
            <person name="van Gessel N."/>
            <person name="Grimwood J."/>
            <person name="Hayes R.D."/>
            <person name="Graham S.W."/>
            <person name="Gunter L.E."/>
            <person name="McDaniel S.F."/>
            <person name="Hoernstein S.N.W."/>
            <person name="Larsson A."/>
            <person name="Li F.W."/>
            <person name="Perroud P.F."/>
            <person name="Phillips J."/>
            <person name="Ranjan P."/>
            <person name="Rokshar D.S."/>
            <person name="Rothfels C.J."/>
            <person name="Schneider L."/>
            <person name="Shu S."/>
            <person name="Stevenson D.W."/>
            <person name="Thummler F."/>
            <person name="Tillich M."/>
            <person name="Villarreal Aguilar J.C."/>
            <person name="Widiez T."/>
            <person name="Wong G.K."/>
            <person name="Wymore A."/>
            <person name="Zhang Y."/>
            <person name="Zimmer A.D."/>
            <person name="Quatrano R.S."/>
            <person name="Mayer K.F.X."/>
            <person name="Goodstein D."/>
            <person name="Casacuberta J.M."/>
            <person name="Vandepoele K."/>
            <person name="Reski R."/>
            <person name="Cuming A.C."/>
            <person name="Tuskan G.A."/>
            <person name="Maumus F."/>
            <person name="Salse J."/>
            <person name="Schmutz J."/>
            <person name="Rensing S.A."/>
        </authorList>
    </citation>
    <scope>NUCLEOTIDE SEQUENCE [LARGE SCALE GENOMIC DNA]</scope>
    <source>
        <strain evidence="3 4">cv. Gransden 2004</strain>
    </source>
</reference>
<keyword evidence="4" id="KW-1185">Reference proteome</keyword>
<name>A0A2K1J542_PHYPA</name>
<dbReference type="Proteomes" id="UP000006727">
    <property type="component" value="Chromosome 17"/>
</dbReference>
<dbReference type="OrthoDB" id="6278596at2759"/>
<dbReference type="SUPFAM" id="SSF48452">
    <property type="entry name" value="TPR-like"/>
    <property type="match status" value="1"/>
</dbReference>
<dbReference type="EMBL" id="ABEU02000017">
    <property type="protein sequence ID" value="PNR36642.1"/>
    <property type="molecule type" value="Genomic_DNA"/>
</dbReference>
<organism evidence="2">
    <name type="scientific">Physcomitrium patens</name>
    <name type="common">Spreading-leaved earth moss</name>
    <name type="synonym">Physcomitrella patens</name>
    <dbReference type="NCBI Taxonomy" id="3218"/>
    <lineage>
        <taxon>Eukaryota</taxon>
        <taxon>Viridiplantae</taxon>
        <taxon>Streptophyta</taxon>
        <taxon>Embryophyta</taxon>
        <taxon>Bryophyta</taxon>
        <taxon>Bryophytina</taxon>
        <taxon>Bryopsida</taxon>
        <taxon>Funariidae</taxon>
        <taxon>Funariales</taxon>
        <taxon>Funariaceae</taxon>
        <taxon>Physcomitrium</taxon>
    </lineage>
</organism>
<reference evidence="2 4" key="1">
    <citation type="journal article" date="2008" name="Science">
        <title>The Physcomitrella genome reveals evolutionary insights into the conquest of land by plants.</title>
        <authorList>
            <person name="Rensing S."/>
            <person name="Lang D."/>
            <person name="Zimmer A."/>
            <person name="Terry A."/>
            <person name="Salamov A."/>
            <person name="Shapiro H."/>
            <person name="Nishiyama T."/>
            <person name="Perroud P.-F."/>
            <person name="Lindquist E."/>
            <person name="Kamisugi Y."/>
            <person name="Tanahashi T."/>
            <person name="Sakakibara K."/>
            <person name="Fujita T."/>
            <person name="Oishi K."/>
            <person name="Shin-I T."/>
            <person name="Kuroki Y."/>
            <person name="Toyoda A."/>
            <person name="Suzuki Y."/>
            <person name="Hashimoto A."/>
            <person name="Yamaguchi K."/>
            <person name="Sugano A."/>
            <person name="Kohara Y."/>
            <person name="Fujiyama A."/>
            <person name="Anterola A."/>
            <person name="Aoki S."/>
            <person name="Ashton N."/>
            <person name="Barbazuk W.B."/>
            <person name="Barker E."/>
            <person name="Bennetzen J."/>
            <person name="Bezanilla M."/>
            <person name="Blankenship R."/>
            <person name="Cho S.H."/>
            <person name="Dutcher S."/>
            <person name="Estelle M."/>
            <person name="Fawcett J.A."/>
            <person name="Gundlach H."/>
            <person name="Hanada K."/>
            <person name="Heyl A."/>
            <person name="Hicks K.A."/>
            <person name="Hugh J."/>
            <person name="Lohr M."/>
            <person name="Mayer K."/>
            <person name="Melkozernov A."/>
            <person name="Murata T."/>
            <person name="Nelson D."/>
            <person name="Pils B."/>
            <person name="Prigge M."/>
            <person name="Reiss B."/>
            <person name="Renner T."/>
            <person name="Rombauts S."/>
            <person name="Rushton P."/>
            <person name="Sanderfoot A."/>
            <person name="Schween G."/>
            <person name="Shiu S.-H."/>
            <person name="Stueber K."/>
            <person name="Theodoulou F.L."/>
            <person name="Tu H."/>
            <person name="Van de Peer Y."/>
            <person name="Verrier P.J."/>
            <person name="Waters E."/>
            <person name="Wood A."/>
            <person name="Yang L."/>
            <person name="Cove D."/>
            <person name="Cuming A."/>
            <person name="Hasebe M."/>
            <person name="Lucas S."/>
            <person name="Mishler D.B."/>
            <person name="Reski R."/>
            <person name="Grigoriev I."/>
            <person name="Quatrano R.S."/>
            <person name="Boore J.L."/>
        </authorList>
    </citation>
    <scope>NUCLEOTIDE SEQUENCE [LARGE SCALE GENOMIC DNA]</scope>
    <source>
        <strain evidence="3 4">cv. Gransden 2004</strain>
    </source>
</reference>
<dbReference type="AlphaFoldDB" id="A0A2K1J542"/>
<dbReference type="Gramene" id="Pp3c17_22570V3.1">
    <property type="protein sequence ID" value="Pp3c17_22570V3.1"/>
    <property type="gene ID" value="Pp3c17_22570"/>
</dbReference>
<dbReference type="FunCoup" id="A0A2K1J542">
    <property type="interactions" value="4428"/>
</dbReference>
<sequence>MAEDMEELRTPPVPLVALVGCPEYHGAISLYLHREQPPLNTLALPDFAKLPIIGGKERKPVDARMPPPLGILKADWLTKHRTRMPAVLAVLLDRDQVYGDPTQWLEVCTNLDNIKAVIRGRNIKLVVAIVQPTSQGEVNEERLSALRKRAEVDAKCCILFITHEPSELRRSLARLGSIMGELATTFYREEGRRVKLRVEKKSYSSLELSVRYNFKIAVYAEFRRDWVAALKFYETAYSLLQEVITSTSMELQPVQRVVEMKAVAEQLHFKISNLLLHGGKETEAVRWFREHASWYKQMVGPFEGYFLHWAWISKQFQVFGELLQNRLATVAPPAQNTAMRGQPVVSERELQPAYYYHVSAIYMVKRRRAFQAALVAFEAFEESNAPDVLVGPPEEVGPPVYVGQAPRLLKRGNDNHAQSPTETEYMRHLILLEKNFQHPLIAIALLKKAHELYQLVEATRTAYRLLNDMGCEYFAAKDYVNAMRILNSVIGIYRQEEWVVLLGSTLTYLRECARCLGLAKEFAEYSFELLSLPLSATVSPGYVSGSEVEPFGELEKTQLCQELVEFLRGVRDITSQEGKPGMKLSSAQPINLEINVQSPLRMVLSVCVAFHNQSVRVGKVTRLTLSILTHLPLPVVFDEVEILFDQSSCNFSTQKNNFVEVDQEDLGPCSMLGLELEPLKWKRISIDVAPEETGKLECLELVARWGPHTTIRCQVESMGTREEIPFWKSEPGIDVPPSGDPALASLGQKLIQVEEPEALVDISVEASSPGLVGEAFPVCFTISSAGHSIQSGDLEVYFAPSVNSEATLASMSPPRGPDLAPAELLVRKTGENAESIGDNYEIFAGLVEVPEISIGDSWSTIIYVRWFEPKAVTLMTTFVYRASEAGMPKYQYRLHKSKELDCVEALAIEHHYVAPFRRDSLLLGNLDANTIGGQVPAATLALKESSILVVTLKNQSSISLRLLKIEATEEDRSRCLLQKSGSGPLANDPDGEAGGIIVAPQEIFTQLLWVHPLVLSKSLLVGTISVLWQRTMSSDVMPNISEVPIQHHKDAVDFVSNRVPLAKIMVESPPLVITLDCPPHAVLGKPFTMTTKVQNLTSTLLEVAFSVVDTASFIFSGAHSDTVSILPRGTHFLSYKLVPLFSGIQQLPRVKINSAWYNAAFQPSPVSTQIFVFPSTRFEPNTHSSVDEAFGSLVIS</sequence>
<accession>A0A2K1J542</accession>
<dbReference type="EnsemblPlants" id="Pp3c17_22570V3.2">
    <property type="protein sequence ID" value="Pp3c17_22570V3.2"/>
    <property type="gene ID" value="Pp3c17_22570"/>
</dbReference>
<dbReference type="InterPro" id="IPR011990">
    <property type="entry name" value="TPR-like_helical_dom_sf"/>
</dbReference>
<dbReference type="GeneID" id="112294591"/>
<evidence type="ECO:0000313" key="3">
    <source>
        <dbReference type="EnsemblPlants" id="Pp3c17_22570V3.1"/>
    </source>
</evidence>
<dbReference type="Pfam" id="PF11817">
    <property type="entry name" value="Foie-gras_1"/>
    <property type="match status" value="1"/>
</dbReference>
<protein>
    <recommendedName>
        <fullName evidence="1">Trafficking protein particle complex subunit 11 domain-containing protein</fullName>
    </recommendedName>
</protein>
<reference evidence="3" key="3">
    <citation type="submission" date="2020-12" db="UniProtKB">
        <authorList>
            <consortium name="EnsemblPlants"/>
        </authorList>
    </citation>
    <scope>IDENTIFICATION</scope>
</reference>
<gene>
    <name evidence="3" type="primary">LOC112294591</name>
    <name evidence="2" type="ORF">PHYPA_022493</name>
</gene>
<dbReference type="PaxDb" id="3218-PP1S68_152V6.1"/>
<dbReference type="KEGG" id="ppp:112294591"/>
<dbReference type="STRING" id="3218.A0A2K1J542"/>
<evidence type="ECO:0000313" key="2">
    <source>
        <dbReference type="EMBL" id="PNR36642.1"/>
    </source>
</evidence>
<proteinExistence type="predicted"/>